<evidence type="ECO:0000313" key="3">
    <source>
        <dbReference type="Proteomes" id="UP001500307"/>
    </source>
</evidence>
<keyword evidence="1" id="KW-0812">Transmembrane</keyword>
<keyword evidence="3" id="KW-1185">Reference proteome</keyword>
<organism evidence="2 3">
    <name type="scientific">Micromonospora coerulea</name>
    <dbReference type="NCBI Taxonomy" id="47856"/>
    <lineage>
        <taxon>Bacteria</taxon>
        <taxon>Bacillati</taxon>
        <taxon>Actinomycetota</taxon>
        <taxon>Actinomycetes</taxon>
        <taxon>Micromonosporales</taxon>
        <taxon>Micromonosporaceae</taxon>
        <taxon>Micromonospora</taxon>
    </lineage>
</organism>
<keyword evidence="1" id="KW-1133">Transmembrane helix</keyword>
<protein>
    <submittedName>
        <fullName evidence="2">Uncharacterized protein</fullName>
    </submittedName>
</protein>
<proteinExistence type="predicted"/>
<reference evidence="3" key="1">
    <citation type="journal article" date="2019" name="Int. J. Syst. Evol. Microbiol.">
        <title>The Global Catalogue of Microorganisms (GCM) 10K type strain sequencing project: providing services to taxonomists for standard genome sequencing and annotation.</title>
        <authorList>
            <consortium name="The Broad Institute Genomics Platform"/>
            <consortium name="The Broad Institute Genome Sequencing Center for Infectious Disease"/>
            <person name="Wu L."/>
            <person name="Ma J."/>
        </authorList>
    </citation>
    <scope>NUCLEOTIDE SEQUENCE [LARGE SCALE GENOMIC DNA]</scope>
    <source>
        <strain evidence="3">JCM 3175</strain>
    </source>
</reference>
<dbReference type="EMBL" id="BAABGU010000031">
    <property type="protein sequence ID" value="GAA4576451.1"/>
    <property type="molecule type" value="Genomic_DNA"/>
</dbReference>
<feature type="transmembrane region" description="Helical" evidence="1">
    <location>
        <begin position="38"/>
        <end position="60"/>
    </location>
</feature>
<keyword evidence="1" id="KW-0472">Membrane</keyword>
<evidence type="ECO:0000313" key="2">
    <source>
        <dbReference type="EMBL" id="GAA4576451.1"/>
    </source>
</evidence>
<name>A0ABP8SX78_9ACTN</name>
<dbReference type="Proteomes" id="UP001500307">
    <property type="component" value="Unassembled WGS sequence"/>
</dbReference>
<gene>
    <name evidence="2" type="ORF">GCM10023176_47860</name>
</gene>
<accession>A0ABP8SX78</accession>
<comment type="caution">
    <text evidence="2">The sequence shown here is derived from an EMBL/GenBank/DDBJ whole genome shotgun (WGS) entry which is preliminary data.</text>
</comment>
<sequence>MRAVKLNSVAVALLLSGRSARSVAPGKPRAVHCLVRCLPWWPGMVAASIVAGIGLPWTLVAR</sequence>
<evidence type="ECO:0000256" key="1">
    <source>
        <dbReference type="SAM" id="Phobius"/>
    </source>
</evidence>